<dbReference type="InterPro" id="IPR004875">
    <property type="entry name" value="DDE_SF_endonuclease_dom"/>
</dbReference>
<reference evidence="2 3" key="1">
    <citation type="submission" date="2015-07" db="EMBL/GenBank/DDBJ databases">
        <title>The genome of Habropoda laboriosa.</title>
        <authorList>
            <person name="Pan H."/>
            <person name="Kapheim K."/>
        </authorList>
    </citation>
    <scope>NUCLEOTIDE SEQUENCE [LARGE SCALE GENOMIC DNA]</scope>
    <source>
        <strain evidence="2">0110345459</strain>
    </source>
</reference>
<protein>
    <recommendedName>
        <fullName evidence="1">DDE-1 domain-containing protein</fullName>
    </recommendedName>
</protein>
<proteinExistence type="predicted"/>
<evidence type="ECO:0000259" key="1">
    <source>
        <dbReference type="Pfam" id="PF03184"/>
    </source>
</evidence>
<dbReference type="EMBL" id="KQ414790">
    <property type="protein sequence ID" value="KOC60772.1"/>
    <property type="molecule type" value="Genomic_DNA"/>
</dbReference>
<accession>A0A0L7QQ66</accession>
<organism evidence="2 3">
    <name type="scientific">Habropoda laboriosa</name>
    <dbReference type="NCBI Taxonomy" id="597456"/>
    <lineage>
        <taxon>Eukaryota</taxon>
        <taxon>Metazoa</taxon>
        <taxon>Ecdysozoa</taxon>
        <taxon>Arthropoda</taxon>
        <taxon>Hexapoda</taxon>
        <taxon>Insecta</taxon>
        <taxon>Pterygota</taxon>
        <taxon>Neoptera</taxon>
        <taxon>Endopterygota</taxon>
        <taxon>Hymenoptera</taxon>
        <taxon>Apocrita</taxon>
        <taxon>Aculeata</taxon>
        <taxon>Apoidea</taxon>
        <taxon>Anthophila</taxon>
        <taxon>Apidae</taxon>
        <taxon>Habropoda</taxon>
    </lineage>
</organism>
<feature type="domain" description="DDE-1" evidence="1">
    <location>
        <begin position="22"/>
        <end position="73"/>
    </location>
</feature>
<dbReference type="AlphaFoldDB" id="A0A0L7QQ66"/>
<gene>
    <name evidence="2" type="ORF">WH47_06918</name>
</gene>
<keyword evidence="3" id="KW-1185">Reference proteome</keyword>
<sequence>MDETNLLWKILPQKTLIHEGKLQVEGKVILLVHNFKEHKRPESATESEHYKLIFLPLNTTANLQLMDQGVIAKCN</sequence>
<dbReference type="Pfam" id="PF03184">
    <property type="entry name" value="DDE_1"/>
    <property type="match status" value="1"/>
</dbReference>
<dbReference type="Proteomes" id="UP000053825">
    <property type="component" value="Unassembled WGS sequence"/>
</dbReference>
<evidence type="ECO:0000313" key="3">
    <source>
        <dbReference type="Proteomes" id="UP000053825"/>
    </source>
</evidence>
<dbReference type="GO" id="GO:0003676">
    <property type="term" value="F:nucleic acid binding"/>
    <property type="evidence" value="ECO:0007669"/>
    <property type="project" value="InterPro"/>
</dbReference>
<evidence type="ECO:0000313" key="2">
    <source>
        <dbReference type="EMBL" id="KOC60772.1"/>
    </source>
</evidence>
<name>A0A0L7QQ66_9HYME</name>